<evidence type="ECO:0000313" key="1">
    <source>
        <dbReference type="EMBL" id="KAF7821305.1"/>
    </source>
</evidence>
<protein>
    <submittedName>
        <fullName evidence="1">Uncharacterized protein</fullName>
    </submittedName>
</protein>
<gene>
    <name evidence="1" type="ORF">G2W53_026760</name>
</gene>
<dbReference type="EMBL" id="JAAIUW010000008">
    <property type="protein sequence ID" value="KAF7821305.1"/>
    <property type="molecule type" value="Genomic_DNA"/>
</dbReference>
<organism evidence="1 2">
    <name type="scientific">Senna tora</name>
    <dbReference type="NCBI Taxonomy" id="362788"/>
    <lineage>
        <taxon>Eukaryota</taxon>
        <taxon>Viridiplantae</taxon>
        <taxon>Streptophyta</taxon>
        <taxon>Embryophyta</taxon>
        <taxon>Tracheophyta</taxon>
        <taxon>Spermatophyta</taxon>
        <taxon>Magnoliopsida</taxon>
        <taxon>eudicotyledons</taxon>
        <taxon>Gunneridae</taxon>
        <taxon>Pentapetalae</taxon>
        <taxon>rosids</taxon>
        <taxon>fabids</taxon>
        <taxon>Fabales</taxon>
        <taxon>Fabaceae</taxon>
        <taxon>Caesalpinioideae</taxon>
        <taxon>Cassia clade</taxon>
        <taxon>Senna</taxon>
    </lineage>
</organism>
<dbReference type="Proteomes" id="UP000634136">
    <property type="component" value="Unassembled WGS sequence"/>
</dbReference>
<proteinExistence type="predicted"/>
<name>A0A834TI10_9FABA</name>
<accession>A0A834TI10</accession>
<evidence type="ECO:0000313" key="2">
    <source>
        <dbReference type="Proteomes" id="UP000634136"/>
    </source>
</evidence>
<sequence>MKYVLNVLLGKESNQSVRVVFGNPNQFDAQIGVLMAWNEHEVMLKHILDKGLQSDLINVHEVREVMSKHILDKRSQSDLRKNLNEFDAGIGVLIAWKERGVTSKQIFAKGLRSDLRKNHEVRVKRVPEQVSQTDCPKEFDAQIGVFMACKEREVMSKHILDKRLQSDLRNVYEVRVKRVVAQDHEVTSEHILAEELRSDLKDIHEVRVTHVLEQNLNGFNARIGVLIAWKECEFIFKHILDEGLRLDLRNVHEVPVKRVHEHVSQTDRFALYLGIQMDLMLELDS</sequence>
<dbReference type="AlphaFoldDB" id="A0A834TI10"/>
<keyword evidence="2" id="KW-1185">Reference proteome</keyword>
<comment type="caution">
    <text evidence="1">The sequence shown here is derived from an EMBL/GenBank/DDBJ whole genome shotgun (WGS) entry which is preliminary data.</text>
</comment>
<reference evidence="1" key="1">
    <citation type="submission" date="2020-09" db="EMBL/GenBank/DDBJ databases">
        <title>Genome-Enabled Discovery of Anthraquinone Biosynthesis in Senna tora.</title>
        <authorList>
            <person name="Kang S.-H."/>
            <person name="Pandey R.P."/>
            <person name="Lee C.-M."/>
            <person name="Sim J.-S."/>
            <person name="Jeong J.-T."/>
            <person name="Choi B.-S."/>
            <person name="Jung M."/>
            <person name="Ginzburg D."/>
            <person name="Zhao K."/>
            <person name="Won S.Y."/>
            <person name="Oh T.-J."/>
            <person name="Yu Y."/>
            <person name="Kim N.-H."/>
            <person name="Lee O.R."/>
            <person name="Lee T.-H."/>
            <person name="Bashyal P."/>
            <person name="Kim T.-S."/>
            <person name="Lee W.-H."/>
            <person name="Kawkins C."/>
            <person name="Kim C.-K."/>
            <person name="Kim J.S."/>
            <person name="Ahn B.O."/>
            <person name="Rhee S.Y."/>
            <person name="Sohng J.K."/>
        </authorList>
    </citation>
    <scope>NUCLEOTIDE SEQUENCE</scope>
    <source>
        <tissue evidence="1">Leaf</tissue>
    </source>
</reference>